<feature type="transmembrane region" description="Helical" evidence="6">
    <location>
        <begin position="70"/>
        <end position="98"/>
    </location>
</feature>
<evidence type="ECO:0000313" key="8">
    <source>
        <dbReference type="Proteomes" id="UP000827092"/>
    </source>
</evidence>
<keyword evidence="3 6" id="KW-0812">Transmembrane</keyword>
<keyword evidence="2" id="KW-1003">Cell membrane</keyword>
<proteinExistence type="predicted"/>
<evidence type="ECO:0000313" key="7">
    <source>
        <dbReference type="EMBL" id="KAG8180008.1"/>
    </source>
</evidence>
<feature type="transmembrane region" description="Helical" evidence="6">
    <location>
        <begin position="146"/>
        <end position="169"/>
    </location>
</feature>
<evidence type="ECO:0000256" key="5">
    <source>
        <dbReference type="ARBA" id="ARBA00023136"/>
    </source>
</evidence>
<dbReference type="Pfam" id="PF08395">
    <property type="entry name" value="7tm_7"/>
    <property type="match status" value="1"/>
</dbReference>
<evidence type="ECO:0000256" key="2">
    <source>
        <dbReference type="ARBA" id="ARBA00022475"/>
    </source>
</evidence>
<dbReference type="AlphaFoldDB" id="A0AAV6U822"/>
<accession>A0AAV6U822</accession>
<gene>
    <name evidence="7" type="ORF">JTE90_020963</name>
</gene>
<comment type="caution">
    <text evidence="7">The sequence shown here is derived from an EMBL/GenBank/DDBJ whole genome shotgun (WGS) entry which is preliminary data.</text>
</comment>
<name>A0AAV6U822_9ARAC</name>
<dbReference type="Proteomes" id="UP000827092">
    <property type="component" value="Unassembled WGS sequence"/>
</dbReference>
<evidence type="ECO:0000256" key="4">
    <source>
        <dbReference type="ARBA" id="ARBA00022989"/>
    </source>
</evidence>
<evidence type="ECO:0000256" key="6">
    <source>
        <dbReference type="SAM" id="Phobius"/>
    </source>
</evidence>
<feature type="transmembrane region" description="Helical" evidence="6">
    <location>
        <begin position="181"/>
        <end position="204"/>
    </location>
</feature>
<organism evidence="7 8">
    <name type="scientific">Oedothorax gibbosus</name>
    <dbReference type="NCBI Taxonomy" id="931172"/>
    <lineage>
        <taxon>Eukaryota</taxon>
        <taxon>Metazoa</taxon>
        <taxon>Ecdysozoa</taxon>
        <taxon>Arthropoda</taxon>
        <taxon>Chelicerata</taxon>
        <taxon>Arachnida</taxon>
        <taxon>Araneae</taxon>
        <taxon>Araneomorphae</taxon>
        <taxon>Entelegynae</taxon>
        <taxon>Araneoidea</taxon>
        <taxon>Linyphiidae</taxon>
        <taxon>Erigoninae</taxon>
        <taxon>Oedothorax</taxon>
    </lineage>
</organism>
<dbReference type="GO" id="GO:0005886">
    <property type="term" value="C:plasma membrane"/>
    <property type="evidence" value="ECO:0007669"/>
    <property type="project" value="UniProtKB-SubCell"/>
</dbReference>
<reference evidence="7 8" key="1">
    <citation type="journal article" date="2022" name="Nat. Ecol. Evol.">
        <title>A masculinizing supergene underlies an exaggerated male reproductive morph in a spider.</title>
        <authorList>
            <person name="Hendrickx F."/>
            <person name="De Corte Z."/>
            <person name="Sonet G."/>
            <person name="Van Belleghem S.M."/>
            <person name="Kostlbacher S."/>
            <person name="Vangestel C."/>
        </authorList>
    </citation>
    <scope>NUCLEOTIDE SEQUENCE [LARGE SCALE GENOMIC DNA]</scope>
    <source>
        <strain evidence="7">W744_W776</strain>
    </source>
</reference>
<evidence type="ECO:0008006" key="9">
    <source>
        <dbReference type="Google" id="ProtNLM"/>
    </source>
</evidence>
<dbReference type="EMBL" id="JAFNEN010000591">
    <property type="protein sequence ID" value="KAG8180008.1"/>
    <property type="molecule type" value="Genomic_DNA"/>
</dbReference>
<keyword evidence="4 6" id="KW-1133">Transmembrane helix</keyword>
<dbReference type="GO" id="GO:0050909">
    <property type="term" value="P:sensory perception of taste"/>
    <property type="evidence" value="ECO:0007669"/>
    <property type="project" value="InterPro"/>
</dbReference>
<keyword evidence="5 6" id="KW-0472">Membrane</keyword>
<protein>
    <recommendedName>
        <fullName evidence="9">Gustatory receptor</fullName>
    </recommendedName>
</protein>
<evidence type="ECO:0000256" key="1">
    <source>
        <dbReference type="ARBA" id="ARBA00004651"/>
    </source>
</evidence>
<keyword evidence="8" id="KW-1185">Reference proteome</keyword>
<dbReference type="InterPro" id="IPR013604">
    <property type="entry name" value="7TM_chemorcpt"/>
</dbReference>
<sequence length="282" mass="32072">MRYKRKQLSTLLRNMKQLSPPSNFSKIKVLVSVFLLVPVVCSLSMANGNRPILISQLFYGYKIEHSYAQFFLIAIKIFLISLAFPTFTNIVALFFCVLCHQFCLLLRALTNETNACQPIHFTASKQLTILQKESEIDNVLAMLQDYFSVTSLLVFGAYFLCSVSTLGYYITTAYTTLDISIGLMLTMYAVCSLAGMMSILYVAGGLSIELNRFKSAFCRKLQERMFLRQGIEEIRPYRGPFDKPDFEFTTCGILNYNRSNMLTVVGALLTYTIIVFNSKDWS</sequence>
<evidence type="ECO:0000256" key="3">
    <source>
        <dbReference type="ARBA" id="ARBA00022692"/>
    </source>
</evidence>
<comment type="subcellular location">
    <subcellularLocation>
        <location evidence="1">Cell membrane</location>
        <topology evidence="1">Multi-pass membrane protein</topology>
    </subcellularLocation>
</comment>